<dbReference type="GO" id="GO:0016567">
    <property type="term" value="P:protein ubiquitination"/>
    <property type="evidence" value="ECO:0007669"/>
    <property type="project" value="TreeGrafter"/>
</dbReference>
<evidence type="ECO:0000256" key="4">
    <source>
        <dbReference type="PROSITE-ProRule" id="PRU00175"/>
    </source>
</evidence>
<keyword evidence="6" id="KW-1133">Transmembrane helix</keyword>
<reference evidence="10" key="1">
    <citation type="journal article" date="2017" name="Nat. Commun.">
        <title>The asparagus genome sheds light on the origin and evolution of a young Y chromosome.</title>
        <authorList>
            <person name="Harkess A."/>
            <person name="Zhou J."/>
            <person name="Xu C."/>
            <person name="Bowers J.E."/>
            <person name="Van der Hulst R."/>
            <person name="Ayyampalayam S."/>
            <person name="Mercati F."/>
            <person name="Riccardi P."/>
            <person name="McKain M.R."/>
            <person name="Kakrana A."/>
            <person name="Tang H."/>
            <person name="Ray J."/>
            <person name="Groenendijk J."/>
            <person name="Arikit S."/>
            <person name="Mathioni S.M."/>
            <person name="Nakano M."/>
            <person name="Shan H."/>
            <person name="Telgmann-Rauber A."/>
            <person name="Kanno A."/>
            <person name="Yue Z."/>
            <person name="Chen H."/>
            <person name="Li W."/>
            <person name="Chen Y."/>
            <person name="Xu X."/>
            <person name="Zhang Y."/>
            <person name="Luo S."/>
            <person name="Chen H."/>
            <person name="Gao J."/>
            <person name="Mao Z."/>
            <person name="Pires J.C."/>
            <person name="Luo M."/>
            <person name="Kudrna D."/>
            <person name="Wing R.A."/>
            <person name="Meyers B.C."/>
            <person name="Yi K."/>
            <person name="Kong H."/>
            <person name="Lavrijsen P."/>
            <person name="Sunseri F."/>
            <person name="Falavigna A."/>
            <person name="Ye Y."/>
            <person name="Leebens-Mack J.H."/>
            <person name="Chen G."/>
        </authorList>
    </citation>
    <scope>NUCLEOTIDE SEQUENCE [LARGE SCALE GENOMIC DNA]</scope>
    <source>
        <strain evidence="10">cv. DH0086</strain>
    </source>
</reference>
<dbReference type="PANTHER" id="PTHR23012:SF176">
    <property type="entry name" value="OS01G0894600 PROTEIN"/>
    <property type="match status" value="1"/>
</dbReference>
<feature type="domain" description="RING-type" evidence="7">
    <location>
        <begin position="48"/>
        <end position="94"/>
    </location>
</feature>
<evidence type="ECO:0000256" key="3">
    <source>
        <dbReference type="ARBA" id="ARBA00022833"/>
    </source>
</evidence>
<evidence type="ECO:0000313" key="9">
    <source>
        <dbReference type="EMBL" id="ONK57930.1"/>
    </source>
</evidence>
<evidence type="ECO:0000259" key="7">
    <source>
        <dbReference type="PROSITE" id="PS50089"/>
    </source>
</evidence>
<dbReference type="InterPro" id="IPR001841">
    <property type="entry name" value="Znf_RING"/>
</dbReference>
<evidence type="ECO:0000256" key="2">
    <source>
        <dbReference type="ARBA" id="ARBA00022771"/>
    </source>
</evidence>
<dbReference type="SUPFAM" id="SSF57850">
    <property type="entry name" value="RING/U-box"/>
    <property type="match status" value="1"/>
</dbReference>
<evidence type="ECO:0000313" key="10">
    <source>
        <dbReference type="Proteomes" id="UP000243459"/>
    </source>
</evidence>
<dbReference type="PANTHER" id="PTHR23012">
    <property type="entry name" value="RING/FYVE/PHD ZINC FINGER DOMAIN-CONTAINING"/>
    <property type="match status" value="1"/>
</dbReference>
<accession>A0A5P1E5U8</accession>
<protein>
    <submittedName>
        <fullName evidence="9">Uncharacterized protein</fullName>
    </submittedName>
</protein>
<feature type="domain" description="RING-CH-type" evidence="8">
    <location>
        <begin position="40"/>
        <end position="100"/>
    </location>
</feature>
<dbReference type="GO" id="GO:0016020">
    <property type="term" value="C:membrane"/>
    <property type="evidence" value="ECO:0007669"/>
    <property type="project" value="TreeGrafter"/>
</dbReference>
<keyword evidence="3" id="KW-0862">Zinc</keyword>
<feature type="compositionally biased region" description="Low complexity" evidence="5">
    <location>
        <begin position="11"/>
        <end position="20"/>
    </location>
</feature>
<evidence type="ECO:0000259" key="8">
    <source>
        <dbReference type="PROSITE" id="PS51292"/>
    </source>
</evidence>
<keyword evidence="2 4" id="KW-0863">Zinc-finger</keyword>
<organism evidence="9 10">
    <name type="scientific">Asparagus officinalis</name>
    <name type="common">Garden asparagus</name>
    <dbReference type="NCBI Taxonomy" id="4686"/>
    <lineage>
        <taxon>Eukaryota</taxon>
        <taxon>Viridiplantae</taxon>
        <taxon>Streptophyta</taxon>
        <taxon>Embryophyta</taxon>
        <taxon>Tracheophyta</taxon>
        <taxon>Spermatophyta</taxon>
        <taxon>Magnoliopsida</taxon>
        <taxon>Liliopsida</taxon>
        <taxon>Asparagales</taxon>
        <taxon>Asparagaceae</taxon>
        <taxon>Asparagoideae</taxon>
        <taxon>Asparagus</taxon>
    </lineage>
</organism>
<feature type="transmembrane region" description="Helical" evidence="6">
    <location>
        <begin position="162"/>
        <end position="185"/>
    </location>
</feature>
<dbReference type="PROSITE" id="PS50089">
    <property type="entry name" value="ZF_RING_2"/>
    <property type="match status" value="1"/>
</dbReference>
<feature type="region of interest" description="Disordered" evidence="5">
    <location>
        <begin position="11"/>
        <end position="38"/>
    </location>
</feature>
<dbReference type="AlphaFoldDB" id="A0A5P1E5U8"/>
<dbReference type="GO" id="GO:0004842">
    <property type="term" value="F:ubiquitin-protein transferase activity"/>
    <property type="evidence" value="ECO:0007669"/>
    <property type="project" value="TreeGrafter"/>
</dbReference>
<dbReference type="Pfam" id="PF12906">
    <property type="entry name" value="RINGv"/>
    <property type="match status" value="1"/>
</dbReference>
<dbReference type="SMART" id="SM00744">
    <property type="entry name" value="RINGv"/>
    <property type="match status" value="1"/>
</dbReference>
<evidence type="ECO:0000256" key="6">
    <source>
        <dbReference type="SAM" id="Phobius"/>
    </source>
</evidence>
<evidence type="ECO:0000256" key="1">
    <source>
        <dbReference type="ARBA" id="ARBA00022723"/>
    </source>
</evidence>
<name>A0A5P1E5U8_ASPOF</name>
<dbReference type="PROSITE" id="PS51292">
    <property type="entry name" value="ZF_RING_CH"/>
    <property type="match status" value="1"/>
</dbReference>
<dbReference type="EMBL" id="CM007389">
    <property type="protein sequence ID" value="ONK57930.1"/>
    <property type="molecule type" value="Genomic_DNA"/>
</dbReference>
<feature type="transmembrane region" description="Helical" evidence="6">
    <location>
        <begin position="129"/>
        <end position="150"/>
    </location>
</feature>
<keyword evidence="6" id="KW-0472">Membrane</keyword>
<keyword evidence="10" id="KW-1185">Reference proteome</keyword>
<dbReference type="Gene3D" id="3.30.40.10">
    <property type="entry name" value="Zinc/RING finger domain, C3HC4 (zinc finger)"/>
    <property type="match status" value="1"/>
</dbReference>
<evidence type="ECO:0000256" key="5">
    <source>
        <dbReference type="SAM" id="MobiDB-lite"/>
    </source>
</evidence>
<keyword evidence="1" id="KW-0479">Metal-binding</keyword>
<dbReference type="InterPro" id="IPR033275">
    <property type="entry name" value="MARCH-like"/>
</dbReference>
<keyword evidence="6" id="KW-0812">Transmembrane</keyword>
<dbReference type="Gramene" id="ONK57930">
    <property type="protein sequence ID" value="ONK57930"/>
    <property type="gene ID" value="A4U43_C09F5740"/>
</dbReference>
<dbReference type="CDD" id="cd16495">
    <property type="entry name" value="RING_CH-C4HC3_MARCH"/>
    <property type="match status" value="1"/>
</dbReference>
<dbReference type="OrthoDB" id="264354at2759"/>
<dbReference type="Proteomes" id="UP000243459">
    <property type="component" value="Chromosome 9"/>
</dbReference>
<gene>
    <name evidence="9" type="ORF">A4U43_C09F5740</name>
</gene>
<dbReference type="InterPro" id="IPR013083">
    <property type="entry name" value="Znf_RING/FYVE/PHD"/>
</dbReference>
<proteinExistence type="predicted"/>
<dbReference type="GO" id="GO:0008270">
    <property type="term" value="F:zinc ion binding"/>
    <property type="evidence" value="ECO:0007669"/>
    <property type="project" value="UniProtKB-KW"/>
</dbReference>
<dbReference type="InterPro" id="IPR011016">
    <property type="entry name" value="Znf_RING-CH"/>
</dbReference>
<sequence>MASEIVVCVAEPSASSSSEPRNNGGCPAVPQEEVRRRGGDEEEGLVQCRICLEEGNQSEMEAPCGCSGSIKFAHRSCLQKWCNEKEGIICEICKKIYPLRYIPESRGWWEMNSTSIRQDFLEPIDEESLAAACLASTLLMLFLLHYIFMIMGDWGIVQDVSVYFKATLFIAILLLPCCAIGRYCYRLRNQHRREHGA</sequence>